<evidence type="ECO:0000313" key="1">
    <source>
        <dbReference type="EMBL" id="RKD87768.1"/>
    </source>
</evidence>
<sequence>MPSIEIVSIGTDKLGLPQADFEIAIIEENRLIGHRGLFNDFLKNKIGVMIHLGNPDLRNEKEYGFFAGQIINWDFEPGEIAIPNMDNGETGTNQQFRFQFKTYYQIEIAKIINIGLTESPSNDLYFMTDYQFGPEEGKIEDLKLTDFWTRHDNEGLEWNTLYKLRS</sequence>
<dbReference type="Proteomes" id="UP000283387">
    <property type="component" value="Unassembled WGS sequence"/>
</dbReference>
<dbReference type="OrthoDB" id="981378at2"/>
<evidence type="ECO:0000313" key="2">
    <source>
        <dbReference type="Proteomes" id="UP000283387"/>
    </source>
</evidence>
<gene>
    <name evidence="1" type="ORF">BC643_3775</name>
</gene>
<dbReference type="EMBL" id="RAPN01000003">
    <property type="protein sequence ID" value="RKD87768.1"/>
    <property type="molecule type" value="Genomic_DNA"/>
</dbReference>
<accession>A0A419VX27</accession>
<keyword evidence="2" id="KW-1185">Reference proteome</keyword>
<reference evidence="1 2" key="1">
    <citation type="submission" date="2018-09" db="EMBL/GenBank/DDBJ databases">
        <title>Genomic Encyclopedia of Archaeal and Bacterial Type Strains, Phase II (KMG-II): from individual species to whole genera.</title>
        <authorList>
            <person name="Goeker M."/>
        </authorList>
    </citation>
    <scope>NUCLEOTIDE SEQUENCE [LARGE SCALE GENOMIC DNA]</scope>
    <source>
        <strain evidence="1 2">DSM 27148</strain>
    </source>
</reference>
<organism evidence="1 2">
    <name type="scientific">Mangrovibacterium diazotrophicum</name>
    <dbReference type="NCBI Taxonomy" id="1261403"/>
    <lineage>
        <taxon>Bacteria</taxon>
        <taxon>Pseudomonadati</taxon>
        <taxon>Bacteroidota</taxon>
        <taxon>Bacteroidia</taxon>
        <taxon>Marinilabiliales</taxon>
        <taxon>Prolixibacteraceae</taxon>
        <taxon>Mangrovibacterium</taxon>
    </lineage>
</organism>
<protein>
    <submittedName>
        <fullName evidence="1">Uncharacterized protein</fullName>
    </submittedName>
</protein>
<dbReference type="AlphaFoldDB" id="A0A419VX27"/>
<proteinExistence type="predicted"/>
<name>A0A419VX27_9BACT</name>
<dbReference type="RefSeq" id="WP_120274792.1">
    <property type="nucleotide sequence ID" value="NZ_RAPN01000003.1"/>
</dbReference>
<comment type="caution">
    <text evidence="1">The sequence shown here is derived from an EMBL/GenBank/DDBJ whole genome shotgun (WGS) entry which is preliminary data.</text>
</comment>